<dbReference type="EMBL" id="KB305864">
    <property type="protein sequence ID" value="ELU00581.1"/>
    <property type="molecule type" value="Genomic_DNA"/>
</dbReference>
<feature type="domain" description="Death" evidence="3">
    <location>
        <begin position="235"/>
        <end position="286"/>
    </location>
</feature>
<dbReference type="InterPro" id="IPR000488">
    <property type="entry name" value="Death_dom"/>
</dbReference>
<dbReference type="EMBL" id="AMQN01009642">
    <property type="status" value="NOT_ANNOTATED_CDS"/>
    <property type="molecule type" value="Genomic_DNA"/>
</dbReference>
<evidence type="ECO:0000313" key="4">
    <source>
        <dbReference type="EMBL" id="ELU00581.1"/>
    </source>
</evidence>
<proteinExistence type="predicted"/>
<reference evidence="6" key="1">
    <citation type="submission" date="2012-12" db="EMBL/GenBank/DDBJ databases">
        <authorList>
            <person name="Hellsten U."/>
            <person name="Grimwood J."/>
            <person name="Chapman J.A."/>
            <person name="Shapiro H."/>
            <person name="Aerts A."/>
            <person name="Otillar R.P."/>
            <person name="Terry A.Y."/>
            <person name="Boore J.L."/>
            <person name="Simakov O."/>
            <person name="Marletaz F."/>
            <person name="Cho S.-J."/>
            <person name="Edsinger-Gonzales E."/>
            <person name="Havlak P."/>
            <person name="Kuo D.-H."/>
            <person name="Larsson T."/>
            <person name="Lv J."/>
            <person name="Arendt D."/>
            <person name="Savage R."/>
            <person name="Osoegawa K."/>
            <person name="de Jong P."/>
            <person name="Lindberg D.R."/>
            <person name="Seaver E.C."/>
            <person name="Weisblat D.A."/>
            <person name="Putnam N.H."/>
            <person name="Grigoriev I.V."/>
            <person name="Rokhsar D.S."/>
        </authorList>
    </citation>
    <scope>NUCLEOTIDE SEQUENCE</scope>
    <source>
        <strain evidence="6">I ESC-2004</strain>
    </source>
</reference>
<dbReference type="OrthoDB" id="6285815at2759"/>
<dbReference type="GO" id="GO:0007165">
    <property type="term" value="P:signal transduction"/>
    <property type="evidence" value="ECO:0007669"/>
    <property type="project" value="InterPro"/>
</dbReference>
<dbReference type="Pfam" id="PF00531">
    <property type="entry name" value="Death"/>
    <property type="match status" value="1"/>
</dbReference>
<evidence type="ECO:0000256" key="2">
    <source>
        <dbReference type="SAM" id="MobiDB-lite"/>
    </source>
</evidence>
<dbReference type="PROSITE" id="PS50017">
    <property type="entry name" value="DEATH_DOMAIN"/>
    <property type="match status" value="1"/>
</dbReference>
<gene>
    <name evidence="4" type="ORF">CAPTEDRAFT_195012</name>
</gene>
<dbReference type="HOGENOM" id="CLU_906878_0_0_1"/>
<reference evidence="4 6" key="2">
    <citation type="journal article" date="2013" name="Nature">
        <title>Insights into bilaterian evolution from three spiralian genomes.</title>
        <authorList>
            <person name="Simakov O."/>
            <person name="Marletaz F."/>
            <person name="Cho S.J."/>
            <person name="Edsinger-Gonzales E."/>
            <person name="Havlak P."/>
            <person name="Hellsten U."/>
            <person name="Kuo D.H."/>
            <person name="Larsson T."/>
            <person name="Lv J."/>
            <person name="Arendt D."/>
            <person name="Savage R."/>
            <person name="Osoegawa K."/>
            <person name="de Jong P."/>
            <person name="Grimwood J."/>
            <person name="Chapman J.A."/>
            <person name="Shapiro H."/>
            <person name="Aerts A."/>
            <person name="Otillar R.P."/>
            <person name="Terry A.Y."/>
            <person name="Boore J.L."/>
            <person name="Grigoriev I.V."/>
            <person name="Lindberg D.R."/>
            <person name="Seaver E.C."/>
            <person name="Weisblat D.A."/>
            <person name="Putnam N.H."/>
            <person name="Rokhsar D.S."/>
        </authorList>
    </citation>
    <scope>NUCLEOTIDE SEQUENCE</scope>
    <source>
        <strain evidence="4 6">I ESC-2004</strain>
    </source>
</reference>
<evidence type="ECO:0000313" key="5">
    <source>
        <dbReference type="EnsemblMetazoa" id="CapteP195012"/>
    </source>
</evidence>
<evidence type="ECO:0000313" key="6">
    <source>
        <dbReference type="Proteomes" id="UP000014760"/>
    </source>
</evidence>
<evidence type="ECO:0000259" key="3">
    <source>
        <dbReference type="PROSITE" id="PS50017"/>
    </source>
</evidence>
<name>R7U390_CAPTE</name>
<dbReference type="InterPro" id="IPR011029">
    <property type="entry name" value="DEATH-like_dom_sf"/>
</dbReference>
<keyword evidence="6" id="KW-1185">Reference proteome</keyword>
<dbReference type="Gene3D" id="1.10.533.10">
    <property type="entry name" value="Death Domain, Fas"/>
    <property type="match status" value="1"/>
</dbReference>
<evidence type="ECO:0000256" key="1">
    <source>
        <dbReference type="SAM" id="Coils"/>
    </source>
</evidence>
<organism evidence="4">
    <name type="scientific">Capitella teleta</name>
    <name type="common">Polychaete worm</name>
    <dbReference type="NCBI Taxonomy" id="283909"/>
    <lineage>
        <taxon>Eukaryota</taxon>
        <taxon>Metazoa</taxon>
        <taxon>Spiralia</taxon>
        <taxon>Lophotrochozoa</taxon>
        <taxon>Annelida</taxon>
        <taxon>Polychaeta</taxon>
        <taxon>Sedentaria</taxon>
        <taxon>Scolecida</taxon>
        <taxon>Capitellidae</taxon>
        <taxon>Capitella</taxon>
    </lineage>
</organism>
<feature type="compositionally biased region" description="Basic residues" evidence="2">
    <location>
        <begin position="1"/>
        <end position="11"/>
    </location>
</feature>
<dbReference type="Proteomes" id="UP000014760">
    <property type="component" value="Unassembled WGS sequence"/>
</dbReference>
<feature type="coiled-coil region" evidence="1">
    <location>
        <begin position="24"/>
        <end position="58"/>
    </location>
</feature>
<sequence>MSRPASRKSSGKKSGSAKTPKKMIFELTEENEKLTLELNTLKQLTQEQQDRLDLLTTKLMGAVDKKEFGINDNTDHRLVSIEMLMEMLNKLLVRKQIHDVSVESRVEELETRVTEMSMELAKLTKKNLAYEMGLEDVLKMDSVEQVRDKVYGLQLIAGQAFHSFSASDPSSDSLFLVKGVDQSPDSPAQKSLESARQLNLIPPPRKQPGETHIRNMHRDLRMYVMKEMSTLKSSGADWRMFASRVGMEDSEIQELLALKLQCPMGRVFAVWSESSSATVRLLHRHLMSPQLRYTLLGKRVADFYHVD</sequence>
<dbReference type="OMA" id="HEMERMS"/>
<reference evidence="5" key="3">
    <citation type="submission" date="2015-06" db="UniProtKB">
        <authorList>
            <consortium name="EnsemblMetazoa"/>
        </authorList>
    </citation>
    <scope>IDENTIFICATION</scope>
</reference>
<dbReference type="SUPFAM" id="SSF47986">
    <property type="entry name" value="DEATH domain"/>
    <property type="match status" value="1"/>
</dbReference>
<feature type="region of interest" description="Disordered" evidence="2">
    <location>
        <begin position="180"/>
        <end position="211"/>
    </location>
</feature>
<dbReference type="AlphaFoldDB" id="R7U390"/>
<dbReference type="EnsemblMetazoa" id="CapteT195012">
    <property type="protein sequence ID" value="CapteP195012"/>
    <property type="gene ID" value="CapteG195012"/>
</dbReference>
<keyword evidence="1" id="KW-0175">Coiled coil</keyword>
<feature type="region of interest" description="Disordered" evidence="2">
    <location>
        <begin position="1"/>
        <end position="22"/>
    </location>
</feature>
<accession>R7U390</accession>
<protein>
    <recommendedName>
        <fullName evidence="3">Death domain-containing protein</fullName>
    </recommendedName>
</protein>
<feature type="compositionally biased region" description="Polar residues" evidence="2">
    <location>
        <begin position="183"/>
        <end position="197"/>
    </location>
</feature>